<evidence type="ECO:0000256" key="7">
    <source>
        <dbReference type="ARBA" id="ARBA00023004"/>
    </source>
</evidence>
<evidence type="ECO:0000256" key="3">
    <source>
        <dbReference type="ARBA" id="ARBA00022692"/>
    </source>
</evidence>
<dbReference type="InterPro" id="IPR003780">
    <property type="entry name" value="COX15/CtaA_fam"/>
</dbReference>
<comment type="subunit">
    <text evidence="12">Interacts with CtaB.</text>
</comment>
<comment type="catalytic activity">
    <reaction evidence="11">
        <text>Fe(II)-heme o + 2 A + H2O = Fe(II)-heme a + 2 AH2</text>
        <dbReference type="Rhea" id="RHEA:63388"/>
        <dbReference type="ChEBI" id="CHEBI:13193"/>
        <dbReference type="ChEBI" id="CHEBI:15377"/>
        <dbReference type="ChEBI" id="CHEBI:17499"/>
        <dbReference type="ChEBI" id="CHEBI:60530"/>
        <dbReference type="ChEBI" id="CHEBI:61715"/>
        <dbReference type="EC" id="1.17.99.9"/>
    </reaction>
    <physiologicalReaction direction="left-to-right" evidence="11">
        <dbReference type="Rhea" id="RHEA:63389"/>
    </physiologicalReaction>
</comment>
<dbReference type="EC" id="1.17.99.9" evidence="12"/>
<dbReference type="RefSeq" id="WP_342449744.1">
    <property type="nucleotide sequence ID" value="NZ_JAATJE010000001.1"/>
</dbReference>
<evidence type="ECO:0000313" key="13">
    <source>
        <dbReference type="EMBL" id="NJC33950.1"/>
    </source>
</evidence>
<evidence type="ECO:0000256" key="10">
    <source>
        <dbReference type="ARBA" id="ARBA00044501"/>
    </source>
</evidence>
<feature type="transmembrane region" description="Helical" evidence="12">
    <location>
        <begin position="140"/>
        <end position="158"/>
    </location>
</feature>
<comment type="similarity">
    <text evidence="12">Belongs to the COX15/CtaA family. Type 2 subfamily.</text>
</comment>
<feature type="binding site" description="axial binding residue" evidence="12">
    <location>
        <position position="297"/>
    </location>
    <ligand>
        <name>heme</name>
        <dbReference type="ChEBI" id="CHEBI:30413"/>
    </ligand>
    <ligandPart>
        <name>Fe</name>
        <dbReference type="ChEBI" id="CHEBI:18248"/>
    </ligandPart>
</feature>
<dbReference type="Proteomes" id="UP000734218">
    <property type="component" value="Unassembled WGS sequence"/>
</dbReference>
<dbReference type="PANTHER" id="PTHR23289">
    <property type="entry name" value="CYTOCHROME C OXIDASE ASSEMBLY PROTEIN COX15"/>
    <property type="match status" value="1"/>
</dbReference>
<feature type="transmembrane region" description="Helical" evidence="12">
    <location>
        <begin position="203"/>
        <end position="222"/>
    </location>
</feature>
<dbReference type="EMBL" id="JAATJE010000001">
    <property type="protein sequence ID" value="NJC33950.1"/>
    <property type="molecule type" value="Genomic_DNA"/>
</dbReference>
<keyword evidence="14" id="KW-1185">Reference proteome</keyword>
<keyword evidence="8 12" id="KW-0350">Heme biosynthesis</keyword>
<feature type="binding site" description="axial binding residue" evidence="12">
    <location>
        <position position="354"/>
    </location>
    <ligand>
        <name>heme</name>
        <dbReference type="ChEBI" id="CHEBI:30413"/>
    </ligand>
    <ligandPart>
        <name>Fe</name>
        <dbReference type="ChEBI" id="CHEBI:18248"/>
    </ligandPart>
</feature>
<dbReference type="PANTHER" id="PTHR23289:SF2">
    <property type="entry name" value="CYTOCHROME C OXIDASE ASSEMBLY PROTEIN COX15 HOMOLOG"/>
    <property type="match status" value="1"/>
</dbReference>
<keyword evidence="9 12" id="KW-0472">Membrane</keyword>
<gene>
    <name evidence="12" type="primary">ctaA</name>
    <name evidence="13" type="ORF">GGR88_001424</name>
</gene>
<evidence type="ECO:0000256" key="12">
    <source>
        <dbReference type="HAMAP-Rule" id="MF_01665"/>
    </source>
</evidence>
<keyword evidence="7 12" id="KW-0408">Iron</keyword>
<evidence type="ECO:0000256" key="5">
    <source>
        <dbReference type="ARBA" id="ARBA00022989"/>
    </source>
</evidence>
<evidence type="ECO:0000256" key="9">
    <source>
        <dbReference type="ARBA" id="ARBA00023136"/>
    </source>
</evidence>
<proteinExistence type="inferred from homology"/>
<reference evidence="13 14" key="1">
    <citation type="submission" date="2020-03" db="EMBL/GenBank/DDBJ databases">
        <title>Genomic Encyclopedia of Type Strains, Phase IV (KMG-IV): sequencing the most valuable type-strain genomes for metagenomic binning, comparative biology and taxonomic classification.</title>
        <authorList>
            <person name="Goeker M."/>
        </authorList>
    </citation>
    <scope>NUCLEOTIDE SEQUENCE [LARGE SCALE GENOMIC DNA]</scope>
    <source>
        <strain evidence="13 14">DSM 27651</strain>
    </source>
</reference>
<accession>A0ABX0XMM1</accession>
<evidence type="ECO:0000256" key="11">
    <source>
        <dbReference type="ARBA" id="ARBA00048044"/>
    </source>
</evidence>
<dbReference type="Pfam" id="PF02628">
    <property type="entry name" value="COX15-CtaA"/>
    <property type="match status" value="1"/>
</dbReference>
<feature type="transmembrane region" description="Helical" evidence="12">
    <location>
        <begin position="299"/>
        <end position="316"/>
    </location>
</feature>
<keyword evidence="4 12" id="KW-0479">Metal-binding</keyword>
<feature type="transmembrane region" description="Helical" evidence="12">
    <location>
        <begin position="170"/>
        <end position="188"/>
    </location>
</feature>
<evidence type="ECO:0000256" key="4">
    <source>
        <dbReference type="ARBA" id="ARBA00022723"/>
    </source>
</evidence>
<comment type="pathway">
    <text evidence="10 12">Porphyrin-containing compound metabolism; heme A biosynthesis; heme A from heme O: step 1/1.</text>
</comment>
<keyword evidence="6 12" id="KW-0560">Oxidoreductase</keyword>
<name>A0ABX0XMM1_9SPHN</name>
<feature type="transmembrane region" description="Helical" evidence="12">
    <location>
        <begin position="53"/>
        <end position="75"/>
    </location>
</feature>
<comment type="function">
    <text evidence="12">Catalyzes the conversion of heme O to heme A by two successive hydroxylations of the methyl group at C8. The first hydroxylation forms heme I, the second hydroxylation results in an unstable dihydroxymethyl group, which spontaneously dehydrates, resulting in the formyl group of heme A.</text>
</comment>
<comment type="cofactor">
    <cofactor evidence="1 12">
        <name>heme b</name>
        <dbReference type="ChEBI" id="CHEBI:60344"/>
    </cofactor>
</comment>
<sequence length="378" mass="41458">MEKHARSFSYFPALCPMHPGHAAAFICLAPDRGHGIARRMSDRLSEAGLARPLLISNWLLLVAAIVFVMVVVGGITRLTESGLSITEWQPVSGAVPPLSAESWAREFALYQRTVEYQTVNSAMTLAEFKVIYFWEYLHRLIGRIIGLAFALPLIWFWVRRAIPAGYKPRLLALFALGGLQGAIGWWMVTSGLFSGTSVSHQRLAVHLVLAFIIFSGLIWTALDLRRGRSRMTGVAWFAVIMLFIQMMLGAFVAGLDAGYAFSSWPLMGDALYPAGATWISPGWRNFVDNPITVQFVHRWWAFAAAGALGLLAMRTARRGNRGWPRIMSGLLVVQILLGIATLITGVSLHVAVTHQAVALLLLGSTIATAHVLGRPRAA</sequence>
<protein>
    <recommendedName>
        <fullName evidence="12">Heme A synthase</fullName>
        <shortName evidence="12">HAS</shortName>
        <ecNumber evidence="12">1.17.99.9</ecNumber>
    </recommendedName>
    <alternativeName>
        <fullName evidence="12">Cytochrome aa3-controlling protein</fullName>
    </alternativeName>
</protein>
<comment type="caution">
    <text evidence="13">The sequence shown here is derived from an EMBL/GenBank/DDBJ whole genome shotgun (WGS) entry which is preliminary data.</text>
</comment>
<evidence type="ECO:0000313" key="14">
    <source>
        <dbReference type="Proteomes" id="UP000734218"/>
    </source>
</evidence>
<keyword evidence="5 12" id="KW-1133">Transmembrane helix</keyword>
<feature type="transmembrane region" description="Helical" evidence="12">
    <location>
        <begin position="356"/>
        <end position="373"/>
    </location>
</feature>
<evidence type="ECO:0000256" key="6">
    <source>
        <dbReference type="ARBA" id="ARBA00023002"/>
    </source>
</evidence>
<keyword evidence="3 12" id="KW-0812">Transmembrane</keyword>
<comment type="subcellular location">
    <subcellularLocation>
        <location evidence="12">Cell membrane</location>
        <topology evidence="12">Multi-pass membrane protein</topology>
    </subcellularLocation>
    <subcellularLocation>
        <location evidence="2">Membrane</location>
        <topology evidence="2">Multi-pass membrane protein</topology>
    </subcellularLocation>
</comment>
<keyword evidence="12" id="KW-1003">Cell membrane</keyword>
<dbReference type="HAMAP" id="MF_01665">
    <property type="entry name" value="HemeA_synth_type2"/>
    <property type="match status" value="1"/>
</dbReference>
<feature type="transmembrane region" description="Helical" evidence="12">
    <location>
        <begin position="328"/>
        <end position="350"/>
    </location>
</feature>
<evidence type="ECO:0000256" key="2">
    <source>
        <dbReference type="ARBA" id="ARBA00004141"/>
    </source>
</evidence>
<evidence type="ECO:0000256" key="1">
    <source>
        <dbReference type="ARBA" id="ARBA00001970"/>
    </source>
</evidence>
<organism evidence="13 14">
    <name type="scientific">Sphingomonas jejuensis</name>
    <dbReference type="NCBI Taxonomy" id="904715"/>
    <lineage>
        <taxon>Bacteria</taxon>
        <taxon>Pseudomonadati</taxon>
        <taxon>Pseudomonadota</taxon>
        <taxon>Alphaproteobacteria</taxon>
        <taxon>Sphingomonadales</taxon>
        <taxon>Sphingomonadaceae</taxon>
        <taxon>Sphingomonas</taxon>
    </lineage>
</organism>
<feature type="transmembrane region" description="Helical" evidence="12">
    <location>
        <begin position="234"/>
        <end position="255"/>
    </location>
</feature>
<dbReference type="InterPro" id="IPR023754">
    <property type="entry name" value="HemeA_Synthase_type2"/>
</dbReference>
<evidence type="ECO:0000256" key="8">
    <source>
        <dbReference type="ARBA" id="ARBA00023133"/>
    </source>
</evidence>